<protein>
    <submittedName>
        <fullName evidence="2">Uncharacterized protein</fullName>
    </submittedName>
</protein>
<dbReference type="AlphaFoldDB" id="A0A1E3XCN1"/>
<sequence length="329" mass="38893">MIYILFSISLYQWYQKIFKFLLVTAIFLISFTFCGSRFDAFAFEKKEKFNDLKEKIIQEELKVQIALAQEKLETEKLVEEIILDEIAINPIIEEIVTKEEELSDIISEIINQDGYEFFTKIAKESVPFGMSIFGDEFTKGRFSRFGQAISNNYKRDNKSDKVDIFQKAKQEREEKYTSKVTKKSINKDRTFLKLLYEKEKCKLRTKFIRDYRLDIAKNKAATKKIYRKVFSLFYSKTAKSYVNAQLDTLGIYGEFLKGLLDPSFREPLEDYVSEIITKKEVIKNNLKVNTSVVQEIRSEISSEIRPKVKKIIDNNSEINNYRQYLYSYY</sequence>
<dbReference type="Proteomes" id="UP000094056">
    <property type="component" value="Unassembled WGS sequence"/>
</dbReference>
<keyword evidence="1" id="KW-1133">Transmembrane helix</keyword>
<evidence type="ECO:0000256" key="1">
    <source>
        <dbReference type="SAM" id="Phobius"/>
    </source>
</evidence>
<gene>
    <name evidence="2" type="ORF">SCARUB_01491</name>
</gene>
<accession>A0A1E3XCN1</accession>
<name>A0A1E3XCN1_9BACT</name>
<keyword evidence="1" id="KW-0812">Transmembrane</keyword>
<comment type="caution">
    <text evidence="2">The sequence shown here is derived from an EMBL/GenBank/DDBJ whole genome shotgun (WGS) entry which is preliminary data.</text>
</comment>
<dbReference type="EMBL" id="MAYW01000030">
    <property type="protein sequence ID" value="ODS33382.1"/>
    <property type="molecule type" value="Genomic_DNA"/>
</dbReference>
<evidence type="ECO:0000313" key="2">
    <source>
        <dbReference type="EMBL" id="ODS33382.1"/>
    </source>
</evidence>
<feature type="transmembrane region" description="Helical" evidence="1">
    <location>
        <begin position="20"/>
        <end position="38"/>
    </location>
</feature>
<proteinExistence type="predicted"/>
<keyword evidence="1" id="KW-0472">Membrane</keyword>
<evidence type="ECO:0000313" key="3">
    <source>
        <dbReference type="Proteomes" id="UP000094056"/>
    </source>
</evidence>
<reference evidence="2 3" key="1">
    <citation type="submission" date="2016-07" db="EMBL/GenBank/DDBJ databases">
        <title>Draft genome of Scalindua rubra, obtained from a brine-seawater interface in the Red Sea, sheds light on salt adaptation in anammox bacteria.</title>
        <authorList>
            <person name="Speth D.R."/>
            <person name="Lagkouvardos I."/>
            <person name="Wang Y."/>
            <person name="Qian P.-Y."/>
            <person name="Dutilh B.E."/>
            <person name="Jetten M.S."/>
        </authorList>
    </citation>
    <scope>NUCLEOTIDE SEQUENCE [LARGE SCALE GENOMIC DNA]</scope>
    <source>
        <strain evidence="2">BSI-1</strain>
    </source>
</reference>
<organism evidence="2 3">
    <name type="scientific">Candidatus Scalindua rubra</name>
    <dbReference type="NCBI Taxonomy" id="1872076"/>
    <lineage>
        <taxon>Bacteria</taxon>
        <taxon>Pseudomonadati</taxon>
        <taxon>Planctomycetota</taxon>
        <taxon>Candidatus Brocadiia</taxon>
        <taxon>Candidatus Brocadiales</taxon>
        <taxon>Candidatus Scalinduaceae</taxon>
        <taxon>Candidatus Scalindua</taxon>
    </lineage>
</organism>